<dbReference type="EMBL" id="SNZV01000001">
    <property type="protein sequence ID" value="TDS17233.1"/>
    <property type="molecule type" value="Genomic_DNA"/>
</dbReference>
<organism evidence="1 2">
    <name type="scientific">Sphingobacterium paludis</name>
    <dbReference type="NCBI Taxonomy" id="1476465"/>
    <lineage>
        <taxon>Bacteria</taxon>
        <taxon>Pseudomonadati</taxon>
        <taxon>Bacteroidota</taxon>
        <taxon>Sphingobacteriia</taxon>
        <taxon>Sphingobacteriales</taxon>
        <taxon>Sphingobacteriaceae</taxon>
        <taxon>Sphingobacterium</taxon>
    </lineage>
</organism>
<evidence type="ECO:0000313" key="1">
    <source>
        <dbReference type="EMBL" id="TDS17233.1"/>
    </source>
</evidence>
<gene>
    <name evidence="1" type="ORF">B0I21_10195</name>
</gene>
<name>A0A4R7D7R0_9SPHI</name>
<dbReference type="AlphaFoldDB" id="A0A4R7D7R0"/>
<reference evidence="1 2" key="1">
    <citation type="submission" date="2019-03" db="EMBL/GenBank/DDBJ databases">
        <title>Genomic Encyclopedia of Type Strains, Phase III (KMG-III): the genomes of soil and plant-associated and newly described type strains.</title>
        <authorList>
            <person name="Whitman W."/>
        </authorList>
    </citation>
    <scope>NUCLEOTIDE SEQUENCE [LARGE SCALE GENOMIC DNA]</scope>
    <source>
        <strain evidence="1 2">CGMCC 1.12801</strain>
    </source>
</reference>
<sequence length="75" mass="8683">MKVATKSMVKLIKIIDSALPNKKASHYLGLACIVSLVSEEFLKMVRRQAYRSFVKAWLFLHHRSPLQNCQMHRKG</sequence>
<keyword evidence="2" id="KW-1185">Reference proteome</keyword>
<proteinExistence type="predicted"/>
<comment type="caution">
    <text evidence="1">The sequence shown here is derived from an EMBL/GenBank/DDBJ whole genome shotgun (WGS) entry which is preliminary data.</text>
</comment>
<accession>A0A4R7D7R0</accession>
<protein>
    <submittedName>
        <fullName evidence="1">Uncharacterized protein</fullName>
    </submittedName>
</protein>
<dbReference type="Proteomes" id="UP000294752">
    <property type="component" value="Unassembled WGS sequence"/>
</dbReference>
<evidence type="ECO:0000313" key="2">
    <source>
        <dbReference type="Proteomes" id="UP000294752"/>
    </source>
</evidence>